<dbReference type="EMBL" id="CM016558">
    <property type="protein sequence ID" value="TKW02841.1"/>
    <property type="molecule type" value="Genomic_DNA"/>
</dbReference>
<feature type="domain" description="Disease resistance protein At4g27190-like leucine-rich repeats" evidence="1">
    <location>
        <begin position="877"/>
        <end position="994"/>
    </location>
</feature>
<dbReference type="SUPFAM" id="SSF52058">
    <property type="entry name" value="L domain-like"/>
    <property type="match status" value="1"/>
</dbReference>
<reference evidence="2 3" key="1">
    <citation type="submission" date="2019-03" db="EMBL/GenBank/DDBJ databases">
        <title>WGS assembly of Setaria viridis.</title>
        <authorList>
            <person name="Huang P."/>
            <person name="Jenkins J."/>
            <person name="Grimwood J."/>
            <person name="Barry K."/>
            <person name="Healey A."/>
            <person name="Mamidi S."/>
            <person name="Sreedasyam A."/>
            <person name="Shu S."/>
            <person name="Feldman M."/>
            <person name="Wu J."/>
            <person name="Yu Y."/>
            <person name="Chen C."/>
            <person name="Johnson J."/>
            <person name="Rokhsar D."/>
            <person name="Baxter I."/>
            <person name="Schmutz J."/>
            <person name="Brutnell T."/>
            <person name="Kellogg E."/>
        </authorList>
    </citation>
    <scope>NUCLEOTIDE SEQUENCE [LARGE SCALE GENOMIC DNA]</scope>
    <source>
        <strain evidence="3">cv. A10</strain>
    </source>
</reference>
<dbReference type="InterPro" id="IPR050905">
    <property type="entry name" value="Plant_NBS-LRR"/>
</dbReference>
<organism evidence="2 3">
    <name type="scientific">Setaria viridis</name>
    <name type="common">Green bristlegrass</name>
    <name type="synonym">Setaria italica subsp. viridis</name>
    <dbReference type="NCBI Taxonomy" id="4556"/>
    <lineage>
        <taxon>Eukaryota</taxon>
        <taxon>Viridiplantae</taxon>
        <taxon>Streptophyta</taxon>
        <taxon>Embryophyta</taxon>
        <taxon>Tracheophyta</taxon>
        <taxon>Spermatophyta</taxon>
        <taxon>Magnoliopsida</taxon>
        <taxon>Liliopsida</taxon>
        <taxon>Poales</taxon>
        <taxon>Poaceae</taxon>
        <taxon>PACMAD clade</taxon>
        <taxon>Panicoideae</taxon>
        <taxon>Panicodae</taxon>
        <taxon>Paniceae</taxon>
        <taxon>Cenchrinae</taxon>
        <taxon>Setaria</taxon>
    </lineage>
</organism>
<dbReference type="Proteomes" id="UP000298652">
    <property type="component" value="Chromosome 7"/>
</dbReference>
<dbReference type="InterPro" id="IPR057135">
    <property type="entry name" value="At4g27190-like_LRR"/>
</dbReference>
<name>A0A4U6TK14_SETVI</name>
<dbReference type="Gramene" id="TKW02841">
    <property type="protein sequence ID" value="TKW02841"/>
    <property type="gene ID" value="SEVIR_7G035200v2"/>
</dbReference>
<dbReference type="OMA" id="VAPVICP"/>
<dbReference type="InterPro" id="IPR032675">
    <property type="entry name" value="LRR_dom_sf"/>
</dbReference>
<dbReference type="Gene3D" id="3.80.10.10">
    <property type="entry name" value="Ribonuclease Inhibitor"/>
    <property type="match status" value="2"/>
</dbReference>
<dbReference type="Pfam" id="PF23247">
    <property type="entry name" value="LRR_RPS2"/>
    <property type="match status" value="1"/>
</dbReference>
<accession>A0A4U6TK14</accession>
<sequence>MRSEVIEADTIDAAAEQILNELSKDTTRRSSRSRENVIYFDGWDGLGASAVLRTVAQRLAASASDEQPAPDGVQFHHIIHIDCSKWESRRAVQRAIAEQLKLPARVMEMLDRQDEDDDFHGLAEGSRAEIPQVVTEIYEFIQNHRFVVIFLNGSCEEVDLTKFGLPLYGYTSNKMLWTFRGRFRLNPRMEIDGAVKSTGVTDVFFTASRHEQDPQVHWSYLVRQEAADLIARKITDTAGGIMYSPAQVEDCFLYMLKLCLMTGGHHSIDYDLTTHGCNYWICDGIIQQGDDGDDGAWRAADDLQQEMRLDVECYHQYLSPHMLRRAETMPYWTSPSYGYLLSPANGDIFQHLNKPIDVLKLSHCSFSFSSPPFLCCHNLRFLWLEHCQDQAIGTDGAADKEQVIQRCFQRLWVLDVRYTRCDWILSARTLDFMAQLKELNVMGAQGWDMGQLQGRLPNIRKLRVTKSTVGCSNCSENNLIFLGMNKMELLEFSGNRTTMPGVANIPEMSTSNNCLETVIIIDGCVGIQKFSFRGCAKLKHILLSGLFEDLRILDLSGTAIKTLDLNAMIVRNLDELFLDGCEKLCAILWPPEDRRKSHLQKLHIDTTQSAAASLLAPGRDEKSMEGRNTTTRVRRRSSASLSVAHGGRLPSEFYWCIWVRDARLLRSLVPLEKSYFYSRDVHMEISSPAVALGSASKEAVDSRSSMKQGKDNSTYTDVVDSFKDRMLLQASQGDGDAPTLTGICPCPDMPSLEASNCYVHMQDRGQPRSTESLQEGEETSTIITMPDLICRNARILHVHDSLSITSIPGHAPAMSSTWYYLRWCRVERCPKLGCVFTTPQLEGSGDEPIFFYLSTFWASQLPKARYIWNWSRTLAFDIRSRSFEDLTILHLDLCPRIIHVLPLAMPMVERSLGSLVTLEIVWCGNLEVVFPLYTDADGSHQHQEQSIITVELGKLERIHLHELPKLQGICGRWMISAPMLETVKIRGCWSLKRLPFVSSGGSKKVECDCEKEWWEKLEWDMGANHHPSLYKPIHSRYYKKTMLRGSVLT</sequence>
<evidence type="ECO:0000313" key="3">
    <source>
        <dbReference type="Proteomes" id="UP000298652"/>
    </source>
</evidence>
<dbReference type="PANTHER" id="PTHR33463">
    <property type="entry name" value="NB-ARC DOMAIN-CONTAINING PROTEIN-RELATED"/>
    <property type="match status" value="1"/>
</dbReference>
<dbReference type="EMBL" id="CM016558">
    <property type="protein sequence ID" value="TKW02842.1"/>
    <property type="molecule type" value="Genomic_DNA"/>
</dbReference>
<keyword evidence="3" id="KW-1185">Reference proteome</keyword>
<evidence type="ECO:0000313" key="2">
    <source>
        <dbReference type="EMBL" id="TKW02841.1"/>
    </source>
</evidence>
<gene>
    <name evidence="2" type="ORF">SEVIR_7G035200v2</name>
</gene>
<dbReference type="Gramene" id="TKW02842">
    <property type="protein sequence ID" value="TKW02842"/>
    <property type="gene ID" value="SEVIR_7G035200v2"/>
</dbReference>
<dbReference type="AlphaFoldDB" id="A0A4U6TK14"/>
<dbReference type="PANTHER" id="PTHR33463:SF34">
    <property type="entry name" value="DISEASE RESISTANCE PROTEIN RPS2"/>
    <property type="match status" value="1"/>
</dbReference>
<proteinExistence type="predicted"/>
<evidence type="ECO:0000259" key="1">
    <source>
        <dbReference type="Pfam" id="PF23247"/>
    </source>
</evidence>
<protein>
    <recommendedName>
        <fullName evidence="1">Disease resistance protein At4g27190-like leucine-rich repeats domain-containing protein</fullName>
    </recommendedName>
</protein>